<feature type="region of interest" description="Disordered" evidence="1">
    <location>
        <begin position="58"/>
        <end position="83"/>
    </location>
</feature>
<gene>
    <name evidence="2" type="ORF">BJ508DRAFT_327234</name>
</gene>
<evidence type="ECO:0000256" key="1">
    <source>
        <dbReference type="SAM" id="MobiDB-lite"/>
    </source>
</evidence>
<dbReference type="EMBL" id="ML119687">
    <property type="protein sequence ID" value="RPA80516.1"/>
    <property type="molecule type" value="Genomic_DNA"/>
</dbReference>
<evidence type="ECO:0000313" key="3">
    <source>
        <dbReference type="Proteomes" id="UP000275078"/>
    </source>
</evidence>
<feature type="compositionally biased region" description="Basic and acidic residues" evidence="1">
    <location>
        <begin position="71"/>
        <end position="83"/>
    </location>
</feature>
<proteinExistence type="predicted"/>
<reference evidence="2 3" key="1">
    <citation type="journal article" date="2018" name="Nat. Ecol. Evol.">
        <title>Pezizomycetes genomes reveal the molecular basis of ectomycorrhizal truffle lifestyle.</title>
        <authorList>
            <person name="Murat C."/>
            <person name="Payen T."/>
            <person name="Noel B."/>
            <person name="Kuo A."/>
            <person name="Morin E."/>
            <person name="Chen J."/>
            <person name="Kohler A."/>
            <person name="Krizsan K."/>
            <person name="Balestrini R."/>
            <person name="Da Silva C."/>
            <person name="Montanini B."/>
            <person name="Hainaut M."/>
            <person name="Levati E."/>
            <person name="Barry K.W."/>
            <person name="Belfiori B."/>
            <person name="Cichocki N."/>
            <person name="Clum A."/>
            <person name="Dockter R.B."/>
            <person name="Fauchery L."/>
            <person name="Guy J."/>
            <person name="Iotti M."/>
            <person name="Le Tacon F."/>
            <person name="Lindquist E.A."/>
            <person name="Lipzen A."/>
            <person name="Malagnac F."/>
            <person name="Mello A."/>
            <person name="Molinier V."/>
            <person name="Miyauchi S."/>
            <person name="Poulain J."/>
            <person name="Riccioni C."/>
            <person name="Rubini A."/>
            <person name="Sitrit Y."/>
            <person name="Splivallo R."/>
            <person name="Traeger S."/>
            <person name="Wang M."/>
            <person name="Zifcakova L."/>
            <person name="Wipf D."/>
            <person name="Zambonelli A."/>
            <person name="Paolocci F."/>
            <person name="Nowrousian M."/>
            <person name="Ottonello S."/>
            <person name="Baldrian P."/>
            <person name="Spatafora J.W."/>
            <person name="Henrissat B."/>
            <person name="Nagy L.G."/>
            <person name="Aury J.M."/>
            <person name="Wincker P."/>
            <person name="Grigoriev I.V."/>
            <person name="Bonfante P."/>
            <person name="Martin F.M."/>
        </authorList>
    </citation>
    <scope>NUCLEOTIDE SEQUENCE [LARGE SCALE GENOMIC DNA]</scope>
    <source>
        <strain evidence="2 3">RN42</strain>
    </source>
</reference>
<evidence type="ECO:0000313" key="2">
    <source>
        <dbReference type="EMBL" id="RPA80516.1"/>
    </source>
</evidence>
<organism evidence="2 3">
    <name type="scientific">Ascobolus immersus RN42</name>
    <dbReference type="NCBI Taxonomy" id="1160509"/>
    <lineage>
        <taxon>Eukaryota</taxon>
        <taxon>Fungi</taxon>
        <taxon>Dikarya</taxon>
        <taxon>Ascomycota</taxon>
        <taxon>Pezizomycotina</taxon>
        <taxon>Pezizomycetes</taxon>
        <taxon>Pezizales</taxon>
        <taxon>Ascobolaceae</taxon>
        <taxon>Ascobolus</taxon>
    </lineage>
</organism>
<accession>A0A3N4I535</accession>
<sequence length="135" mass="15435">MQLSGGSSLTRRPRLAVSTSTTHLLAPTPTSQLHHASQPVNRGTFLLRCEPQRRAEARLDETTKNFTSDEIDGRRLRPMADRPQEDLIPNVNLVQPEEQEPKIRTIYKVTRRLLELTLMETYKNKRYAGDPDAVE</sequence>
<name>A0A3N4I535_ASCIM</name>
<dbReference type="Proteomes" id="UP000275078">
    <property type="component" value="Unassembled WGS sequence"/>
</dbReference>
<feature type="region of interest" description="Disordered" evidence="1">
    <location>
        <begin position="1"/>
        <end position="20"/>
    </location>
</feature>
<protein>
    <submittedName>
        <fullName evidence="2">Uncharacterized protein</fullName>
    </submittedName>
</protein>
<keyword evidence="3" id="KW-1185">Reference proteome</keyword>
<dbReference type="AlphaFoldDB" id="A0A3N4I535"/>
<feature type="compositionally biased region" description="Polar residues" evidence="1">
    <location>
        <begin position="1"/>
        <end position="10"/>
    </location>
</feature>